<dbReference type="SUPFAM" id="SSF88946">
    <property type="entry name" value="Sigma2 domain of RNA polymerase sigma factors"/>
    <property type="match status" value="1"/>
</dbReference>
<dbReference type="InterPro" id="IPR013249">
    <property type="entry name" value="RNA_pol_sigma70_r4_t2"/>
</dbReference>
<evidence type="ECO:0000256" key="2">
    <source>
        <dbReference type="ARBA" id="ARBA00023015"/>
    </source>
</evidence>
<keyword evidence="8" id="KW-1185">Reference proteome</keyword>
<evidence type="ECO:0000256" key="3">
    <source>
        <dbReference type="ARBA" id="ARBA00023082"/>
    </source>
</evidence>
<protein>
    <submittedName>
        <fullName evidence="7">RNA polymerase subunit sigma-70</fullName>
    </submittedName>
</protein>
<evidence type="ECO:0000256" key="1">
    <source>
        <dbReference type="ARBA" id="ARBA00010641"/>
    </source>
</evidence>
<dbReference type="Proteomes" id="UP000050867">
    <property type="component" value="Unassembled WGS sequence"/>
</dbReference>
<dbReference type="PANTHER" id="PTHR43133:SF66">
    <property type="entry name" value="ECF RNA POLYMERASE SIGMA FACTOR SIGK"/>
    <property type="match status" value="1"/>
</dbReference>
<dbReference type="AlphaFoldDB" id="A0A0T6LMV6"/>
<dbReference type="InterPro" id="IPR007627">
    <property type="entry name" value="RNA_pol_sigma70_r2"/>
</dbReference>
<accession>A0A0T6LMV6</accession>
<dbReference type="Pfam" id="PF04542">
    <property type="entry name" value="Sigma70_r2"/>
    <property type="match status" value="1"/>
</dbReference>
<evidence type="ECO:0000259" key="6">
    <source>
        <dbReference type="Pfam" id="PF08281"/>
    </source>
</evidence>
<keyword evidence="3" id="KW-0731">Sigma factor</keyword>
<dbReference type="GO" id="GO:0006352">
    <property type="term" value="P:DNA-templated transcription initiation"/>
    <property type="evidence" value="ECO:0007669"/>
    <property type="project" value="InterPro"/>
</dbReference>
<dbReference type="InterPro" id="IPR036388">
    <property type="entry name" value="WH-like_DNA-bd_sf"/>
</dbReference>
<dbReference type="SUPFAM" id="SSF88659">
    <property type="entry name" value="Sigma3 and sigma4 domains of RNA polymerase sigma factors"/>
    <property type="match status" value="1"/>
</dbReference>
<comment type="caution">
    <text evidence="7">The sequence shown here is derived from an EMBL/GenBank/DDBJ whole genome shotgun (WGS) entry which is preliminary data.</text>
</comment>
<dbReference type="STRING" id="76728.AQ490_08245"/>
<sequence length="211" mass="22891">MSWVYESRDGTVGDDDTLAAAVTAARHGSEDGFRLVYRALQPGLLRYLRTLVGEEAEDVAADSWVQIVRGLGSFHGDADDFRAWTTTIARNRAIDHLRRVQRRPVADAPVEDLVVSRPAPENTAEAALTAISTDEAVALLGQLPRDQAEALVLRIVLDLDVETTARILGKRSGAVRSAAHRGLRRLARMLTARTPSSAEVVTGATARTLNE</sequence>
<dbReference type="GO" id="GO:0016987">
    <property type="term" value="F:sigma factor activity"/>
    <property type="evidence" value="ECO:0007669"/>
    <property type="project" value="UniProtKB-KW"/>
</dbReference>
<dbReference type="GO" id="GO:0003677">
    <property type="term" value="F:DNA binding"/>
    <property type="evidence" value="ECO:0007669"/>
    <property type="project" value="InterPro"/>
</dbReference>
<dbReference type="Gene3D" id="1.10.1740.10">
    <property type="match status" value="1"/>
</dbReference>
<feature type="domain" description="RNA polymerase sigma factor 70 region 4 type 2" evidence="6">
    <location>
        <begin position="137"/>
        <end position="186"/>
    </location>
</feature>
<dbReference type="InterPro" id="IPR014284">
    <property type="entry name" value="RNA_pol_sigma-70_dom"/>
</dbReference>
<dbReference type="NCBIfam" id="TIGR02937">
    <property type="entry name" value="sigma70-ECF"/>
    <property type="match status" value="1"/>
</dbReference>
<reference evidence="7 8" key="1">
    <citation type="submission" date="2015-10" db="EMBL/GenBank/DDBJ databases">
        <title>Draft genome sequence of pyrrolomycin-producing Streptomyces vitaminophilus.</title>
        <authorList>
            <person name="Graham D.E."/>
            <person name="Mahan K.M."/>
            <person name="Klingeman D.M."/>
            <person name="Hettich R.L."/>
            <person name="Parry R.J."/>
        </authorList>
    </citation>
    <scope>NUCLEOTIDE SEQUENCE [LARGE SCALE GENOMIC DNA]</scope>
    <source>
        <strain evidence="7 8">ATCC 31673</strain>
    </source>
</reference>
<comment type="similarity">
    <text evidence="1">Belongs to the sigma-70 factor family. ECF subfamily.</text>
</comment>
<dbReference type="InterPro" id="IPR013324">
    <property type="entry name" value="RNA_pol_sigma_r3/r4-like"/>
</dbReference>
<dbReference type="Gene3D" id="1.10.10.10">
    <property type="entry name" value="Winged helix-like DNA-binding domain superfamily/Winged helix DNA-binding domain"/>
    <property type="match status" value="1"/>
</dbReference>
<dbReference type="InterPro" id="IPR013325">
    <property type="entry name" value="RNA_pol_sigma_r2"/>
</dbReference>
<name>A0A0T6LMV6_WENVI</name>
<keyword evidence="2" id="KW-0805">Transcription regulation</keyword>
<dbReference type="PANTHER" id="PTHR43133">
    <property type="entry name" value="RNA POLYMERASE ECF-TYPE SIGMA FACTO"/>
    <property type="match status" value="1"/>
</dbReference>
<dbReference type="InterPro" id="IPR039425">
    <property type="entry name" value="RNA_pol_sigma-70-like"/>
</dbReference>
<proteinExistence type="inferred from homology"/>
<evidence type="ECO:0000256" key="4">
    <source>
        <dbReference type="ARBA" id="ARBA00023163"/>
    </source>
</evidence>
<dbReference type="OrthoDB" id="5501064at2"/>
<dbReference type="RefSeq" id="WP_018383810.1">
    <property type="nucleotide sequence ID" value="NZ_LLZU01000037.1"/>
</dbReference>
<gene>
    <name evidence="7" type="ORF">AQ490_08245</name>
</gene>
<dbReference type="eggNOG" id="COG1595">
    <property type="taxonomic scope" value="Bacteria"/>
</dbReference>
<evidence type="ECO:0000313" key="8">
    <source>
        <dbReference type="Proteomes" id="UP000050867"/>
    </source>
</evidence>
<evidence type="ECO:0000259" key="5">
    <source>
        <dbReference type="Pfam" id="PF04542"/>
    </source>
</evidence>
<dbReference type="EMBL" id="LLZU01000037">
    <property type="protein sequence ID" value="KRV47430.1"/>
    <property type="molecule type" value="Genomic_DNA"/>
</dbReference>
<dbReference type="Pfam" id="PF08281">
    <property type="entry name" value="Sigma70_r4_2"/>
    <property type="match status" value="1"/>
</dbReference>
<evidence type="ECO:0000313" key="7">
    <source>
        <dbReference type="EMBL" id="KRV47430.1"/>
    </source>
</evidence>
<keyword evidence="4" id="KW-0804">Transcription</keyword>
<organism evidence="7 8">
    <name type="scientific">Wenjunlia vitaminophila</name>
    <name type="common">Streptomyces vitaminophilus</name>
    <dbReference type="NCBI Taxonomy" id="76728"/>
    <lineage>
        <taxon>Bacteria</taxon>
        <taxon>Bacillati</taxon>
        <taxon>Actinomycetota</taxon>
        <taxon>Actinomycetes</taxon>
        <taxon>Kitasatosporales</taxon>
        <taxon>Streptomycetaceae</taxon>
        <taxon>Wenjunlia</taxon>
    </lineage>
</organism>
<feature type="domain" description="RNA polymerase sigma-70 region 2" evidence="5">
    <location>
        <begin position="37"/>
        <end position="102"/>
    </location>
</feature>